<evidence type="ECO:0000256" key="11">
    <source>
        <dbReference type="RuleBase" id="RU004005"/>
    </source>
</evidence>
<comment type="function">
    <text evidence="1 10">The globular domain of the protein is located near the polypeptide exit tunnel on the outside of the subunit, while an extended beta-hairpin is found that lines the wall of the exit tunnel in the center of the 70S ribosome.</text>
</comment>
<dbReference type="InterPro" id="IPR036394">
    <property type="entry name" value="Ribosomal_uL22_sf"/>
</dbReference>
<evidence type="ECO:0000256" key="4">
    <source>
        <dbReference type="ARBA" id="ARBA00022730"/>
    </source>
</evidence>
<comment type="similarity">
    <text evidence="2 10 11">Belongs to the universal ribosomal protein uL22 family.</text>
</comment>
<dbReference type="InterPro" id="IPR005727">
    <property type="entry name" value="Ribosomal_uL22_bac/chlpt-type"/>
</dbReference>
<dbReference type="Pfam" id="PF00237">
    <property type="entry name" value="Ribosomal_L22"/>
    <property type="match status" value="1"/>
</dbReference>
<organism evidence="14 15">
    <name type="scientific">Cohnella nanjingensis</name>
    <dbReference type="NCBI Taxonomy" id="1387779"/>
    <lineage>
        <taxon>Bacteria</taxon>
        <taxon>Bacillati</taxon>
        <taxon>Bacillota</taxon>
        <taxon>Bacilli</taxon>
        <taxon>Bacillales</taxon>
        <taxon>Paenibacillaceae</taxon>
        <taxon>Cohnella</taxon>
    </lineage>
</organism>
<dbReference type="EMBL" id="JACJVP010000061">
    <property type="protein sequence ID" value="MBB6675060.1"/>
    <property type="molecule type" value="Genomic_DNA"/>
</dbReference>
<dbReference type="GO" id="GO:0006412">
    <property type="term" value="P:translation"/>
    <property type="evidence" value="ECO:0007669"/>
    <property type="project" value="UniProtKB-UniRule"/>
</dbReference>
<keyword evidence="6 10" id="KW-0689">Ribosomal protein</keyword>
<keyword evidence="7 10" id="KW-0687">Ribonucleoprotein</keyword>
<dbReference type="InterPro" id="IPR018260">
    <property type="entry name" value="Ribosomal_uL22_CS"/>
</dbReference>
<dbReference type="SUPFAM" id="SSF54843">
    <property type="entry name" value="Ribosomal protein L22"/>
    <property type="match status" value="1"/>
</dbReference>
<evidence type="ECO:0000256" key="3">
    <source>
        <dbReference type="ARBA" id="ARBA00011838"/>
    </source>
</evidence>
<sequence length="112" mass="12463">MAQEAKAVASYIRIPARKVRLVVDLIRGKKVGEAIAILRHTPRSASPVLEKLLNSAVANAEHNYQLDVNKLVISEAYVNEGPTLKRFQPRSQGRAFSIFKRSSHITLVVSEK</sequence>
<dbReference type="CDD" id="cd00336">
    <property type="entry name" value="Ribosomal_L22"/>
    <property type="match status" value="1"/>
</dbReference>
<comment type="caution">
    <text evidence="14">The sequence shown here is derived from an EMBL/GenBank/DDBJ whole genome shotgun (WGS) entry which is preliminary data.</text>
</comment>
<comment type="function">
    <text evidence="10 13">This protein binds specifically to 23S rRNA; its binding is stimulated by other ribosomal proteins, e.g., L4, L17, and L20. It is important during the early stages of 50S assembly. It makes multiple contacts with different domains of the 23S rRNA in the assembled 50S subunit and ribosome.</text>
</comment>
<comment type="subunit">
    <text evidence="3 10 12">Part of the 50S ribosomal subunit.</text>
</comment>
<evidence type="ECO:0000256" key="8">
    <source>
        <dbReference type="ARBA" id="ARBA00025084"/>
    </source>
</evidence>
<evidence type="ECO:0000313" key="15">
    <source>
        <dbReference type="Proteomes" id="UP000547209"/>
    </source>
</evidence>
<dbReference type="PROSITE" id="PS00464">
    <property type="entry name" value="RIBOSOMAL_L22"/>
    <property type="match status" value="1"/>
</dbReference>
<dbReference type="HAMAP" id="MF_01331_B">
    <property type="entry name" value="Ribosomal_uL22_B"/>
    <property type="match status" value="1"/>
</dbReference>
<evidence type="ECO:0000256" key="7">
    <source>
        <dbReference type="ARBA" id="ARBA00023274"/>
    </source>
</evidence>
<dbReference type="PANTHER" id="PTHR13501:SF8">
    <property type="entry name" value="LARGE RIBOSOMAL SUBUNIT PROTEIN UL22M"/>
    <property type="match status" value="1"/>
</dbReference>
<evidence type="ECO:0000313" key="14">
    <source>
        <dbReference type="EMBL" id="MBB6675060.1"/>
    </source>
</evidence>
<dbReference type="FunFam" id="3.90.470.10:FF:000001">
    <property type="entry name" value="50S ribosomal protein L22"/>
    <property type="match status" value="1"/>
</dbReference>
<accession>A0A7X0RZ98</accession>
<keyword evidence="15" id="KW-1185">Reference proteome</keyword>
<evidence type="ECO:0000256" key="12">
    <source>
        <dbReference type="RuleBase" id="RU004006"/>
    </source>
</evidence>
<evidence type="ECO:0000256" key="10">
    <source>
        <dbReference type="HAMAP-Rule" id="MF_01331"/>
    </source>
</evidence>
<dbReference type="InterPro" id="IPR047867">
    <property type="entry name" value="Ribosomal_uL22_bac/org-type"/>
</dbReference>
<dbReference type="InterPro" id="IPR001063">
    <property type="entry name" value="Ribosomal_uL22"/>
</dbReference>
<dbReference type="NCBIfam" id="TIGR01044">
    <property type="entry name" value="rplV_bact"/>
    <property type="match status" value="1"/>
</dbReference>
<evidence type="ECO:0000256" key="9">
    <source>
        <dbReference type="ARBA" id="ARBA00035207"/>
    </source>
</evidence>
<dbReference type="PANTHER" id="PTHR13501">
    <property type="entry name" value="CHLOROPLAST 50S RIBOSOMAL PROTEIN L22-RELATED"/>
    <property type="match status" value="1"/>
</dbReference>
<dbReference type="GO" id="GO:0003735">
    <property type="term" value="F:structural constituent of ribosome"/>
    <property type="evidence" value="ECO:0007669"/>
    <property type="project" value="InterPro"/>
</dbReference>
<keyword evidence="4 10" id="KW-0699">rRNA-binding</keyword>
<reference evidence="14 15" key="1">
    <citation type="submission" date="2020-08" db="EMBL/GenBank/DDBJ databases">
        <title>Cohnella phylogeny.</title>
        <authorList>
            <person name="Dunlap C."/>
        </authorList>
    </citation>
    <scope>NUCLEOTIDE SEQUENCE [LARGE SCALE GENOMIC DNA]</scope>
    <source>
        <strain evidence="14 15">DSM 28246</strain>
    </source>
</reference>
<name>A0A7X0RZ98_9BACL</name>
<dbReference type="GO" id="GO:0019843">
    <property type="term" value="F:rRNA binding"/>
    <property type="evidence" value="ECO:0007669"/>
    <property type="project" value="UniProtKB-UniRule"/>
</dbReference>
<dbReference type="GO" id="GO:0022625">
    <property type="term" value="C:cytosolic large ribosomal subunit"/>
    <property type="evidence" value="ECO:0007669"/>
    <property type="project" value="TreeGrafter"/>
</dbReference>
<dbReference type="Proteomes" id="UP000547209">
    <property type="component" value="Unassembled WGS sequence"/>
</dbReference>
<evidence type="ECO:0000256" key="1">
    <source>
        <dbReference type="ARBA" id="ARBA00003478"/>
    </source>
</evidence>
<dbReference type="Gene3D" id="3.90.470.10">
    <property type="entry name" value="Ribosomal protein L22/L17"/>
    <property type="match status" value="1"/>
</dbReference>
<keyword evidence="5 10" id="KW-0694">RNA-binding</keyword>
<evidence type="ECO:0000256" key="2">
    <source>
        <dbReference type="ARBA" id="ARBA00009451"/>
    </source>
</evidence>
<evidence type="ECO:0000256" key="6">
    <source>
        <dbReference type="ARBA" id="ARBA00022980"/>
    </source>
</evidence>
<evidence type="ECO:0000256" key="5">
    <source>
        <dbReference type="ARBA" id="ARBA00022884"/>
    </source>
</evidence>
<dbReference type="AlphaFoldDB" id="A0A7X0RZ98"/>
<comment type="function">
    <text evidence="8">This protein binds specifically to 23S rRNA; its binding is stimulated by other ribosomal proteins, e.g. L4, L17, and L20. It is important during the early stages of 50S assembly. It makes multiple contacts with different domains of the 23S rRNA in the assembled 50S subunit and ribosome.</text>
</comment>
<evidence type="ECO:0000256" key="13">
    <source>
        <dbReference type="RuleBase" id="RU004008"/>
    </source>
</evidence>
<gene>
    <name evidence="10 14" type="primary">rplV</name>
    <name evidence="14" type="ORF">H7C19_30800</name>
</gene>
<proteinExistence type="inferred from homology"/>
<dbReference type="RefSeq" id="WP_185672920.1">
    <property type="nucleotide sequence ID" value="NZ_JACJVP010000061.1"/>
</dbReference>
<protein>
    <recommendedName>
        <fullName evidence="9 10">Large ribosomal subunit protein uL22</fullName>
    </recommendedName>
</protein>